<gene>
    <name evidence="1" type="ORF">BDN72DRAFT_835133</name>
</gene>
<sequence>MTSDSDKDSPPLVAESSSAALRALQIVDIVQEILGSLYPRCTTLSDYRAFISTRKTLLHTALTCHTFLEPCLDVLWRSMHSIFPLLKLLPTEFFRERNGEYILNGFADDESASSNWPRVQYYGLRIKNFYYDPASLPFPPLPFHTCIAIPHFFHSSLLPNLDTLHIGNPNRTYDSILFAMTASPLRHIEIRNLRNKNTNLVDSFLICLREKSHNIQDLTLEGVCPPQFPQSAKHLTGLISLDLTQTFFEESMFQLTMQNIARLPVMKAIKLRLDPSRSSVHQLPQTVWSTSMEHLTLNGSVSQIAAFLNNHVMRGIRDIQLDFQVSPYYSASTDQDWSTFKDILSLMVSRWPNMRKIVLGLEQFTLSSISYHTPSLAFREIVQSLTDLTQLKNLRINLEKPVAKFLSLTNADYWELANAFPLLEHLALPLGNIITFDALYKLALLCPRLRSIAVGIDTETIPALLSSRFPAISHDLEVLSVGDSPLNNIHHVTRHLHRLFPCLEMITATNSAWDPVRELLVLYKTMVIDHSERREVTQEFLDHLKAEQLSLAS</sequence>
<dbReference type="EMBL" id="ML208278">
    <property type="protein sequence ID" value="TFK73121.1"/>
    <property type="molecule type" value="Genomic_DNA"/>
</dbReference>
<keyword evidence="2" id="KW-1185">Reference proteome</keyword>
<dbReference type="Proteomes" id="UP000308600">
    <property type="component" value="Unassembled WGS sequence"/>
</dbReference>
<proteinExistence type="predicted"/>
<accession>A0ACD3B5E8</accession>
<evidence type="ECO:0000313" key="2">
    <source>
        <dbReference type="Proteomes" id="UP000308600"/>
    </source>
</evidence>
<protein>
    <submittedName>
        <fullName evidence="1">Uncharacterized protein</fullName>
    </submittedName>
</protein>
<organism evidence="1 2">
    <name type="scientific">Pluteus cervinus</name>
    <dbReference type="NCBI Taxonomy" id="181527"/>
    <lineage>
        <taxon>Eukaryota</taxon>
        <taxon>Fungi</taxon>
        <taxon>Dikarya</taxon>
        <taxon>Basidiomycota</taxon>
        <taxon>Agaricomycotina</taxon>
        <taxon>Agaricomycetes</taxon>
        <taxon>Agaricomycetidae</taxon>
        <taxon>Agaricales</taxon>
        <taxon>Pluteineae</taxon>
        <taxon>Pluteaceae</taxon>
        <taxon>Pluteus</taxon>
    </lineage>
</organism>
<name>A0ACD3B5E8_9AGAR</name>
<evidence type="ECO:0000313" key="1">
    <source>
        <dbReference type="EMBL" id="TFK73121.1"/>
    </source>
</evidence>
<reference evidence="1 2" key="1">
    <citation type="journal article" date="2019" name="Nat. Ecol. Evol.">
        <title>Megaphylogeny resolves global patterns of mushroom evolution.</title>
        <authorList>
            <person name="Varga T."/>
            <person name="Krizsan K."/>
            <person name="Foldi C."/>
            <person name="Dima B."/>
            <person name="Sanchez-Garcia M."/>
            <person name="Sanchez-Ramirez S."/>
            <person name="Szollosi G.J."/>
            <person name="Szarkandi J.G."/>
            <person name="Papp V."/>
            <person name="Albert L."/>
            <person name="Andreopoulos W."/>
            <person name="Angelini C."/>
            <person name="Antonin V."/>
            <person name="Barry K.W."/>
            <person name="Bougher N.L."/>
            <person name="Buchanan P."/>
            <person name="Buyck B."/>
            <person name="Bense V."/>
            <person name="Catcheside P."/>
            <person name="Chovatia M."/>
            <person name="Cooper J."/>
            <person name="Damon W."/>
            <person name="Desjardin D."/>
            <person name="Finy P."/>
            <person name="Geml J."/>
            <person name="Haridas S."/>
            <person name="Hughes K."/>
            <person name="Justo A."/>
            <person name="Karasinski D."/>
            <person name="Kautmanova I."/>
            <person name="Kiss B."/>
            <person name="Kocsube S."/>
            <person name="Kotiranta H."/>
            <person name="LaButti K.M."/>
            <person name="Lechner B.E."/>
            <person name="Liimatainen K."/>
            <person name="Lipzen A."/>
            <person name="Lukacs Z."/>
            <person name="Mihaltcheva S."/>
            <person name="Morgado L.N."/>
            <person name="Niskanen T."/>
            <person name="Noordeloos M.E."/>
            <person name="Ohm R.A."/>
            <person name="Ortiz-Santana B."/>
            <person name="Ovrebo C."/>
            <person name="Racz N."/>
            <person name="Riley R."/>
            <person name="Savchenko A."/>
            <person name="Shiryaev A."/>
            <person name="Soop K."/>
            <person name="Spirin V."/>
            <person name="Szebenyi C."/>
            <person name="Tomsovsky M."/>
            <person name="Tulloss R.E."/>
            <person name="Uehling J."/>
            <person name="Grigoriev I.V."/>
            <person name="Vagvolgyi C."/>
            <person name="Papp T."/>
            <person name="Martin F.M."/>
            <person name="Miettinen O."/>
            <person name="Hibbett D.S."/>
            <person name="Nagy L.G."/>
        </authorList>
    </citation>
    <scope>NUCLEOTIDE SEQUENCE [LARGE SCALE GENOMIC DNA]</scope>
    <source>
        <strain evidence="1 2">NL-1719</strain>
    </source>
</reference>